<accession>A0A6G1KMU2</accession>
<dbReference type="PANTHER" id="PTHR10696:SF54">
    <property type="entry name" value="FAMILY OXIDOREDUCTASE, PUTATIVE (AFU_ORTHOLOGUE AFUA_4G13850)-RELATED"/>
    <property type="match status" value="1"/>
</dbReference>
<organism evidence="3 4">
    <name type="scientific">Pleomassaria siparia CBS 279.74</name>
    <dbReference type="NCBI Taxonomy" id="1314801"/>
    <lineage>
        <taxon>Eukaryota</taxon>
        <taxon>Fungi</taxon>
        <taxon>Dikarya</taxon>
        <taxon>Ascomycota</taxon>
        <taxon>Pezizomycotina</taxon>
        <taxon>Dothideomycetes</taxon>
        <taxon>Pleosporomycetidae</taxon>
        <taxon>Pleosporales</taxon>
        <taxon>Pleomassariaceae</taxon>
        <taxon>Pleomassaria</taxon>
    </lineage>
</organism>
<dbReference type="Proteomes" id="UP000799428">
    <property type="component" value="Unassembled WGS sequence"/>
</dbReference>
<reference evidence="3" key="1">
    <citation type="journal article" date="2020" name="Stud. Mycol.">
        <title>101 Dothideomycetes genomes: a test case for predicting lifestyles and emergence of pathogens.</title>
        <authorList>
            <person name="Haridas S."/>
            <person name="Albert R."/>
            <person name="Binder M."/>
            <person name="Bloem J."/>
            <person name="Labutti K."/>
            <person name="Salamov A."/>
            <person name="Andreopoulos B."/>
            <person name="Baker S."/>
            <person name="Barry K."/>
            <person name="Bills G."/>
            <person name="Bluhm B."/>
            <person name="Cannon C."/>
            <person name="Castanera R."/>
            <person name="Culley D."/>
            <person name="Daum C."/>
            <person name="Ezra D."/>
            <person name="Gonzalez J."/>
            <person name="Henrissat B."/>
            <person name="Kuo A."/>
            <person name="Liang C."/>
            <person name="Lipzen A."/>
            <person name="Lutzoni F."/>
            <person name="Magnuson J."/>
            <person name="Mondo S."/>
            <person name="Nolan M."/>
            <person name="Ohm R."/>
            <person name="Pangilinan J."/>
            <person name="Park H.-J."/>
            <person name="Ramirez L."/>
            <person name="Alfaro M."/>
            <person name="Sun H."/>
            <person name="Tritt A."/>
            <person name="Yoshinaga Y."/>
            <person name="Zwiers L.-H."/>
            <person name="Turgeon B."/>
            <person name="Goodwin S."/>
            <person name="Spatafora J."/>
            <person name="Crous P."/>
            <person name="Grigoriev I."/>
        </authorList>
    </citation>
    <scope>NUCLEOTIDE SEQUENCE</scope>
    <source>
        <strain evidence="3">CBS 279.74</strain>
    </source>
</reference>
<dbReference type="GO" id="GO:0016491">
    <property type="term" value="F:oxidoreductase activity"/>
    <property type="evidence" value="ECO:0007669"/>
    <property type="project" value="UniProtKB-KW"/>
</dbReference>
<feature type="domain" description="TauD/TfdA-like" evidence="2">
    <location>
        <begin position="94"/>
        <end position="361"/>
    </location>
</feature>
<evidence type="ECO:0000313" key="4">
    <source>
        <dbReference type="Proteomes" id="UP000799428"/>
    </source>
</evidence>
<keyword evidence="1" id="KW-0560">Oxidoreductase</keyword>
<dbReference type="Pfam" id="PF02668">
    <property type="entry name" value="TauD"/>
    <property type="match status" value="1"/>
</dbReference>
<gene>
    <name evidence="3" type="ORF">K504DRAFT_370959</name>
</gene>
<dbReference type="EMBL" id="MU005765">
    <property type="protein sequence ID" value="KAF2714164.1"/>
    <property type="molecule type" value="Genomic_DNA"/>
</dbReference>
<keyword evidence="4" id="KW-1185">Reference proteome</keyword>
<proteinExistence type="predicted"/>
<dbReference type="InterPro" id="IPR042098">
    <property type="entry name" value="TauD-like_sf"/>
</dbReference>
<dbReference type="AlphaFoldDB" id="A0A6G1KMU2"/>
<dbReference type="SUPFAM" id="SSF51197">
    <property type="entry name" value="Clavaminate synthase-like"/>
    <property type="match status" value="1"/>
</dbReference>
<name>A0A6G1KMU2_9PLEO</name>
<sequence length="407" mass="45873">MAIAQVAASQQQQQQPDIGYTPDYAKYLARVQKRLATEKLSTTLPDGFPLKLTSDLVWDKTDIGSRYDWTYVLTPSDLDEVELALQHFKALKKPLGFVNQTTFPLPTLHAKLREVSRQVHEGFGFKVVRGVPVDSHSREDVVAIYAGIAAHVAPVRGRQDYTYDGKPADVAMNHIKDLSRVYDASQIGAPAYTNDKQVFHTDSGHVIALLCLQEAQEGGESLLSSSGRVYNELVETRPDLVRTLSEPWPVEVFDTPGTPYVSRPLLYFTPETPTSPSRLIIQYARRTFTGFQGLPRSPHIPPITEAQAEALDTLHFLAEKHALTLDFQKGDIQFANNLSIFHARKGFTNAPGKERHLVRLWLRDDEYKWNIPKELEGRFDKVYKGVEEENTVFPLEPYIRSASLGKK</sequence>
<dbReference type="InterPro" id="IPR003819">
    <property type="entry name" value="TauD/TfdA-like"/>
</dbReference>
<protein>
    <submittedName>
        <fullName evidence="3">Clavaminate synthase-like protein</fullName>
    </submittedName>
</protein>
<evidence type="ECO:0000256" key="1">
    <source>
        <dbReference type="ARBA" id="ARBA00023002"/>
    </source>
</evidence>
<dbReference type="PANTHER" id="PTHR10696">
    <property type="entry name" value="GAMMA-BUTYROBETAINE HYDROXYLASE-RELATED"/>
    <property type="match status" value="1"/>
</dbReference>
<evidence type="ECO:0000259" key="2">
    <source>
        <dbReference type="Pfam" id="PF02668"/>
    </source>
</evidence>
<dbReference type="InterPro" id="IPR050411">
    <property type="entry name" value="AlphaKG_dependent_hydroxylases"/>
</dbReference>
<evidence type="ECO:0000313" key="3">
    <source>
        <dbReference type="EMBL" id="KAF2714164.1"/>
    </source>
</evidence>
<dbReference type="FunFam" id="3.60.130.10:FF:000011">
    <property type="entry name" value="Taurine catabolism dioxygenase TauD"/>
    <property type="match status" value="1"/>
</dbReference>
<dbReference type="OrthoDB" id="272271at2759"/>
<dbReference type="Gene3D" id="3.60.130.10">
    <property type="entry name" value="Clavaminate synthase-like"/>
    <property type="match status" value="1"/>
</dbReference>